<gene>
    <name evidence="12" type="ORF">BSL78_09319</name>
</gene>
<dbReference type="GO" id="GO:0006289">
    <property type="term" value="P:nucleotide-excision repair"/>
    <property type="evidence" value="ECO:0007669"/>
    <property type="project" value="UniProtKB-UniRule"/>
</dbReference>
<proteinExistence type="inferred from homology"/>
<keyword evidence="3 11" id="KW-0479">Metal-binding</keyword>
<reference evidence="12 13" key="1">
    <citation type="journal article" date="2017" name="PLoS Biol.">
        <title>The sea cucumber genome provides insights into morphological evolution and visceral regeneration.</title>
        <authorList>
            <person name="Zhang X."/>
            <person name="Sun L."/>
            <person name="Yuan J."/>
            <person name="Sun Y."/>
            <person name="Gao Y."/>
            <person name="Zhang L."/>
            <person name="Li S."/>
            <person name="Dai H."/>
            <person name="Hamel J.F."/>
            <person name="Liu C."/>
            <person name="Yu Y."/>
            <person name="Liu S."/>
            <person name="Lin W."/>
            <person name="Guo K."/>
            <person name="Jin S."/>
            <person name="Xu P."/>
            <person name="Storey K.B."/>
            <person name="Huan P."/>
            <person name="Zhang T."/>
            <person name="Zhou Y."/>
            <person name="Zhang J."/>
            <person name="Lin C."/>
            <person name="Li X."/>
            <person name="Xing L."/>
            <person name="Huo D."/>
            <person name="Sun M."/>
            <person name="Wang L."/>
            <person name="Mercier A."/>
            <person name="Li F."/>
            <person name="Yang H."/>
            <person name="Xiang J."/>
        </authorList>
    </citation>
    <scope>NUCLEOTIDE SEQUENCE [LARGE SCALE GENOMIC DNA]</scope>
    <source>
        <strain evidence="12">Shaxun</strain>
        <tissue evidence="12">Muscle</tissue>
    </source>
</reference>
<dbReference type="Pfam" id="PF03850">
    <property type="entry name" value="Tfb4"/>
    <property type="match status" value="1"/>
</dbReference>
<sequence length="318" mass="35414">MSDIISHRGILFPTQSYTYQNCTSFFGISMATEETGSLLVVVVDVNPVWWGSSKRKEKTSSTLPQCMEQIMVFVNAHQMASPQNKVAVIGSHANESRYLYPRKGSADIHQTEVLAQIKSKDGKYEQFAKVQSDVMKELKDLIARNPVVSHTDTLLSGSLAMALCYIKRMEKEAGVGQNLHSRILVIKAAEDSASQYMNFMNVTFTAQKQNVTIDACILSADSGLLQQACDITGGIYIKIPDIEGLLQYLLWVFLPPPSLRSNLILPPPIQVDYRAACFCHRMLISIGYVCSVCLSSKMETTFLPWFICQSDFVKNCVA</sequence>
<dbReference type="GO" id="GO:0008270">
    <property type="term" value="F:zinc ion binding"/>
    <property type="evidence" value="ECO:0007669"/>
    <property type="project" value="UniProtKB-KW"/>
</dbReference>
<dbReference type="STRING" id="307972.A0A2G8L0E3"/>
<dbReference type="GO" id="GO:0006355">
    <property type="term" value="P:regulation of DNA-templated transcription"/>
    <property type="evidence" value="ECO:0007669"/>
    <property type="project" value="InterPro"/>
</dbReference>
<evidence type="ECO:0000256" key="7">
    <source>
        <dbReference type="ARBA" id="ARBA00023015"/>
    </source>
</evidence>
<comment type="subcellular location">
    <subcellularLocation>
        <location evidence="1 11">Nucleus</location>
    </subcellularLocation>
</comment>
<keyword evidence="5 11" id="KW-0863">Zinc-finger</keyword>
<keyword evidence="4 11" id="KW-0227">DNA damage</keyword>
<evidence type="ECO:0000313" key="13">
    <source>
        <dbReference type="Proteomes" id="UP000230750"/>
    </source>
</evidence>
<evidence type="ECO:0000256" key="4">
    <source>
        <dbReference type="ARBA" id="ARBA00022763"/>
    </source>
</evidence>
<comment type="function">
    <text evidence="11">Component of the general transcription and DNA repair factor IIH (TFIIH) core complex, which is involved in general and transcription-coupled nucleotide excision repair (NER) of damaged DNA and, when complexed to CAK, in RNA transcription by RNA polymerase II. In NER, TFIIH acts by opening DNA around the lesion to allow the excision of the damaged oligonucleotide and its replacement by a new DNA fragment. In transcription, TFIIH has an essential role in transcription initiation. When the pre-initiation complex (PIC) has been established, TFIIH is required for promoter opening and promoter escape. Phosphorylation of the C-terminal tail (CTD) of the largest subunit of RNA polymerase II by the kinase module CAK controls the initiation of transcription.</text>
</comment>
<keyword evidence="10 11" id="KW-0539">Nucleus</keyword>
<dbReference type="InterPro" id="IPR004600">
    <property type="entry name" value="TFIIH_Tfb4/GTF2H3"/>
</dbReference>
<dbReference type="InterPro" id="IPR036465">
    <property type="entry name" value="vWFA_dom_sf"/>
</dbReference>
<dbReference type="PANTHER" id="PTHR12831">
    <property type="entry name" value="TRANSCRIPTION INITIATION FACTOR IIH TFIIH , POLYPEPTIDE 3-RELATED"/>
    <property type="match status" value="1"/>
</dbReference>
<keyword evidence="6 11" id="KW-0862">Zinc</keyword>
<keyword evidence="8 11" id="KW-0804">Transcription</keyword>
<name>A0A2G8L0E3_STIJA</name>
<dbReference type="AlphaFoldDB" id="A0A2G8L0E3"/>
<evidence type="ECO:0000256" key="9">
    <source>
        <dbReference type="ARBA" id="ARBA00023204"/>
    </source>
</evidence>
<dbReference type="OrthoDB" id="17307at2759"/>
<evidence type="ECO:0000256" key="6">
    <source>
        <dbReference type="ARBA" id="ARBA00022833"/>
    </source>
</evidence>
<keyword evidence="13" id="KW-1185">Reference proteome</keyword>
<comment type="similarity">
    <text evidence="2 11">Belongs to the TFB4 family.</text>
</comment>
<accession>A0A2G8L0E3</accession>
<comment type="subunit">
    <text evidence="11">Part of a TFIID-containing RNA polymerase II pre-initiation complex that is composed of TBP and at least GTF2A1, GTF2A2, GTF2E1, GTF2E2, GTF2F1, GTF2H2, GTF2H3, GTF2H4, GTF2H5, GTF2B, TCEA1, ERCC2, ERCC3, TAF1, TAF2, TAF3, TAF4, TAF5, TAF6, TAF7, TAF8, TAF9, TAF10, TAF11, TAF12 and TAF13. Component of the 7-subunit TFIIH core complex composed of XPB/ERCC3, XPD/ERCC2, GTF2H1, GTF2H2, GTF2H3, GTF2H4 and GTF2H5, which is active in NER. The core complex associates with the 3-subunit CDK-activating kinase (CAK) module composed of CCNH/cyclin H, CDK7 and MNAT1 to form the 10-subunit holoenzyme (holo-TFIIH) active in transcription. Interacts with RARA; the interaction requires prior phosphorylation of RARA on 'Ser-369' which then enhances interaction of RARA with CDK7.</text>
</comment>
<evidence type="ECO:0000313" key="12">
    <source>
        <dbReference type="EMBL" id="PIK53729.1"/>
    </source>
</evidence>
<comment type="caution">
    <text evidence="12">The sequence shown here is derived from an EMBL/GenBank/DDBJ whole genome shotgun (WGS) entry which is preliminary data.</text>
</comment>
<evidence type="ECO:0000256" key="1">
    <source>
        <dbReference type="ARBA" id="ARBA00004123"/>
    </source>
</evidence>
<evidence type="ECO:0000256" key="5">
    <source>
        <dbReference type="ARBA" id="ARBA00022771"/>
    </source>
</evidence>
<dbReference type="GO" id="GO:0005675">
    <property type="term" value="C:transcription factor TFIIH holo complex"/>
    <property type="evidence" value="ECO:0007669"/>
    <property type="project" value="UniProtKB-UniRule"/>
</dbReference>
<keyword evidence="9 11" id="KW-0234">DNA repair</keyword>
<dbReference type="PANTHER" id="PTHR12831:SF0">
    <property type="entry name" value="GENERAL TRANSCRIPTION FACTOR IIH SUBUNIT 3"/>
    <property type="match status" value="1"/>
</dbReference>
<evidence type="ECO:0000256" key="3">
    <source>
        <dbReference type="ARBA" id="ARBA00022723"/>
    </source>
</evidence>
<dbReference type="Proteomes" id="UP000230750">
    <property type="component" value="Unassembled WGS sequence"/>
</dbReference>
<evidence type="ECO:0000256" key="8">
    <source>
        <dbReference type="ARBA" id="ARBA00023163"/>
    </source>
</evidence>
<protein>
    <recommendedName>
        <fullName evidence="11">General transcription factor IIH subunit 3</fullName>
    </recommendedName>
    <alternativeName>
        <fullName evidence="11">General transcription factor IIH polypeptide 3</fullName>
    </alternativeName>
</protein>
<dbReference type="EMBL" id="MRZV01000274">
    <property type="protein sequence ID" value="PIK53729.1"/>
    <property type="molecule type" value="Genomic_DNA"/>
</dbReference>
<evidence type="ECO:0000256" key="11">
    <source>
        <dbReference type="RuleBase" id="RU368090"/>
    </source>
</evidence>
<keyword evidence="7 11" id="KW-0805">Transcription regulation</keyword>
<dbReference type="Gene3D" id="3.40.50.410">
    <property type="entry name" value="von Willebrand factor, type A domain"/>
    <property type="match status" value="1"/>
</dbReference>
<organism evidence="12 13">
    <name type="scientific">Stichopus japonicus</name>
    <name type="common">Sea cucumber</name>
    <dbReference type="NCBI Taxonomy" id="307972"/>
    <lineage>
        <taxon>Eukaryota</taxon>
        <taxon>Metazoa</taxon>
        <taxon>Echinodermata</taxon>
        <taxon>Eleutherozoa</taxon>
        <taxon>Echinozoa</taxon>
        <taxon>Holothuroidea</taxon>
        <taxon>Aspidochirotacea</taxon>
        <taxon>Aspidochirotida</taxon>
        <taxon>Stichopodidae</taxon>
        <taxon>Apostichopus</taxon>
    </lineage>
</organism>
<dbReference type="GO" id="GO:0000439">
    <property type="term" value="C:transcription factor TFIIH core complex"/>
    <property type="evidence" value="ECO:0007669"/>
    <property type="project" value="UniProtKB-UniRule"/>
</dbReference>
<evidence type="ECO:0000256" key="2">
    <source>
        <dbReference type="ARBA" id="ARBA00005273"/>
    </source>
</evidence>
<evidence type="ECO:0000256" key="10">
    <source>
        <dbReference type="ARBA" id="ARBA00023242"/>
    </source>
</evidence>